<keyword evidence="3 4" id="KW-0687">Ribonucleoprotein</keyword>
<comment type="function">
    <text evidence="4">Binds as a heterodimer with protein bS6 to the central domain of the 16S rRNA, where it helps stabilize the platform of the 30S subunit.</text>
</comment>
<comment type="caution">
    <text evidence="6">The sequence shown here is derived from an EMBL/GenBank/DDBJ whole genome shotgun (WGS) entry which is preliminary data.</text>
</comment>
<dbReference type="Pfam" id="PF01084">
    <property type="entry name" value="Ribosomal_S18"/>
    <property type="match status" value="1"/>
</dbReference>
<dbReference type="PANTHER" id="PTHR13479">
    <property type="entry name" value="30S RIBOSOMAL PROTEIN S18"/>
    <property type="match status" value="1"/>
</dbReference>
<keyword evidence="4" id="KW-0699">rRNA-binding</keyword>
<name>A0A2H0WYC3_9BACT</name>
<dbReference type="GO" id="GO:0003735">
    <property type="term" value="F:structural constituent of ribosome"/>
    <property type="evidence" value="ECO:0007669"/>
    <property type="project" value="InterPro"/>
</dbReference>
<dbReference type="InterPro" id="IPR036870">
    <property type="entry name" value="Ribosomal_bS18_sf"/>
</dbReference>
<proteinExistence type="inferred from homology"/>
<dbReference type="GO" id="GO:0022627">
    <property type="term" value="C:cytosolic small ribosomal subunit"/>
    <property type="evidence" value="ECO:0007669"/>
    <property type="project" value="TreeGrafter"/>
</dbReference>
<sequence length="72" mass="8165">MQRKPRPEKPIVSKGDAPIEFNYKDVETLTRFVTERGRILPRARTGLDAAHQRALKIAVKRARLLALLPFAA</sequence>
<dbReference type="SUPFAM" id="SSF46911">
    <property type="entry name" value="Ribosomal protein S18"/>
    <property type="match status" value="1"/>
</dbReference>
<accession>A0A2H0WYC3</accession>
<dbReference type="InterPro" id="IPR001648">
    <property type="entry name" value="Ribosomal_bS18"/>
</dbReference>
<evidence type="ECO:0000256" key="1">
    <source>
        <dbReference type="ARBA" id="ARBA00005589"/>
    </source>
</evidence>
<gene>
    <name evidence="4 6" type="primary">rpsR</name>
    <name evidence="6" type="ORF">COT54_03720</name>
</gene>
<dbReference type="Gene3D" id="4.10.640.10">
    <property type="entry name" value="Ribosomal protein S18"/>
    <property type="match status" value="1"/>
</dbReference>
<evidence type="ECO:0000256" key="3">
    <source>
        <dbReference type="ARBA" id="ARBA00023274"/>
    </source>
</evidence>
<evidence type="ECO:0000256" key="5">
    <source>
        <dbReference type="RuleBase" id="RU003910"/>
    </source>
</evidence>
<comment type="similarity">
    <text evidence="1 4 5">Belongs to the bacterial ribosomal protein bS18 family.</text>
</comment>
<keyword evidence="4" id="KW-0694">RNA-binding</keyword>
<keyword evidence="2 4" id="KW-0689">Ribosomal protein</keyword>
<dbReference type="HAMAP" id="MF_00270">
    <property type="entry name" value="Ribosomal_bS18"/>
    <property type="match status" value="1"/>
</dbReference>
<evidence type="ECO:0000313" key="6">
    <source>
        <dbReference type="EMBL" id="PIS17617.1"/>
    </source>
</evidence>
<dbReference type="Proteomes" id="UP000229574">
    <property type="component" value="Unassembled WGS sequence"/>
</dbReference>
<protein>
    <recommendedName>
        <fullName evidence="4">Small ribosomal subunit protein bS18</fullName>
    </recommendedName>
</protein>
<evidence type="ECO:0000313" key="7">
    <source>
        <dbReference type="Proteomes" id="UP000229574"/>
    </source>
</evidence>
<dbReference type="NCBIfam" id="TIGR00165">
    <property type="entry name" value="S18"/>
    <property type="match status" value="1"/>
</dbReference>
<dbReference type="GO" id="GO:0070181">
    <property type="term" value="F:small ribosomal subunit rRNA binding"/>
    <property type="evidence" value="ECO:0007669"/>
    <property type="project" value="TreeGrafter"/>
</dbReference>
<dbReference type="GO" id="GO:0006412">
    <property type="term" value="P:translation"/>
    <property type="evidence" value="ECO:0007669"/>
    <property type="project" value="UniProtKB-UniRule"/>
</dbReference>
<dbReference type="EMBL" id="PEYY01000135">
    <property type="protein sequence ID" value="PIS17617.1"/>
    <property type="molecule type" value="Genomic_DNA"/>
</dbReference>
<reference evidence="7" key="1">
    <citation type="submission" date="2017-09" db="EMBL/GenBank/DDBJ databases">
        <title>Depth-based differentiation of microbial function through sediment-hosted aquifers and enrichment of novel symbionts in the deep terrestrial subsurface.</title>
        <authorList>
            <person name="Probst A.J."/>
            <person name="Ladd B."/>
            <person name="Jarett J.K."/>
            <person name="Geller-Mcgrath D.E."/>
            <person name="Sieber C.M.K."/>
            <person name="Emerson J.B."/>
            <person name="Anantharaman K."/>
            <person name="Thomas B.C."/>
            <person name="Malmstrom R."/>
            <person name="Stieglmeier M."/>
            <person name="Klingl A."/>
            <person name="Woyke T."/>
            <person name="Ryan C.M."/>
            <person name="Banfield J.F."/>
        </authorList>
    </citation>
    <scope>NUCLEOTIDE SEQUENCE [LARGE SCALE GENOMIC DNA]</scope>
</reference>
<comment type="subunit">
    <text evidence="4">Part of the 30S ribosomal subunit. Forms a tight heterodimer with protein bS6.</text>
</comment>
<dbReference type="AlphaFoldDB" id="A0A2H0WYC3"/>
<dbReference type="PRINTS" id="PR00974">
    <property type="entry name" value="RIBOSOMALS18"/>
</dbReference>
<dbReference type="PANTHER" id="PTHR13479:SF40">
    <property type="entry name" value="SMALL RIBOSOMAL SUBUNIT PROTEIN BS18M"/>
    <property type="match status" value="1"/>
</dbReference>
<evidence type="ECO:0000256" key="2">
    <source>
        <dbReference type="ARBA" id="ARBA00022980"/>
    </source>
</evidence>
<organism evidence="6 7">
    <name type="scientific">Candidatus Collierbacteria bacterium CG09_land_8_20_14_0_10_46_12</name>
    <dbReference type="NCBI Taxonomy" id="1974533"/>
    <lineage>
        <taxon>Bacteria</taxon>
        <taxon>Candidatus Collieribacteriota</taxon>
    </lineage>
</organism>
<evidence type="ECO:0000256" key="4">
    <source>
        <dbReference type="HAMAP-Rule" id="MF_00270"/>
    </source>
</evidence>